<reference evidence="1" key="1">
    <citation type="submission" date="2021-06" db="EMBL/GenBank/DDBJ databases">
        <authorList>
            <person name="Kallberg Y."/>
            <person name="Tangrot J."/>
            <person name="Rosling A."/>
        </authorList>
    </citation>
    <scope>NUCLEOTIDE SEQUENCE</scope>
    <source>
        <strain evidence="1">IN212</strain>
    </source>
</reference>
<keyword evidence="2" id="KW-1185">Reference proteome</keyword>
<dbReference type="EMBL" id="CAJVPZ010071724">
    <property type="protein sequence ID" value="CAG8800905.1"/>
    <property type="molecule type" value="Genomic_DNA"/>
</dbReference>
<gene>
    <name evidence="1" type="ORF">RFULGI_LOCUS17706</name>
</gene>
<evidence type="ECO:0000313" key="2">
    <source>
        <dbReference type="Proteomes" id="UP000789396"/>
    </source>
</evidence>
<comment type="caution">
    <text evidence="1">The sequence shown here is derived from an EMBL/GenBank/DDBJ whole genome shotgun (WGS) entry which is preliminary data.</text>
</comment>
<protein>
    <submittedName>
        <fullName evidence="1">16486_t:CDS:1</fullName>
    </submittedName>
</protein>
<dbReference type="AlphaFoldDB" id="A0A9N9PBE4"/>
<feature type="non-terminal residue" evidence="1">
    <location>
        <position position="1"/>
    </location>
</feature>
<accession>A0A9N9PBE4</accession>
<name>A0A9N9PBE4_9GLOM</name>
<proteinExistence type="predicted"/>
<dbReference type="OrthoDB" id="10403331at2759"/>
<feature type="non-terminal residue" evidence="1">
    <location>
        <position position="97"/>
    </location>
</feature>
<dbReference type="Proteomes" id="UP000789396">
    <property type="component" value="Unassembled WGS sequence"/>
</dbReference>
<evidence type="ECO:0000313" key="1">
    <source>
        <dbReference type="EMBL" id="CAG8800905.1"/>
    </source>
</evidence>
<organism evidence="1 2">
    <name type="scientific">Racocetra fulgida</name>
    <dbReference type="NCBI Taxonomy" id="60492"/>
    <lineage>
        <taxon>Eukaryota</taxon>
        <taxon>Fungi</taxon>
        <taxon>Fungi incertae sedis</taxon>
        <taxon>Mucoromycota</taxon>
        <taxon>Glomeromycotina</taxon>
        <taxon>Glomeromycetes</taxon>
        <taxon>Diversisporales</taxon>
        <taxon>Gigasporaceae</taxon>
        <taxon>Racocetra</taxon>
    </lineage>
</organism>
<sequence length="97" mass="11579">GKNEIQQFVDETPIVVWNSYGMHQNKDHFGLFGLKDPKVQALLTNRAKKNIHTTCTSFYWNDELVLQQIFDLYIKHRKISMPIDNWKVLFTKWVLQQ</sequence>